<dbReference type="InterPro" id="IPR023213">
    <property type="entry name" value="CAT-like_dom_sf"/>
</dbReference>
<gene>
    <name evidence="2" type="ORF">Scep_009229</name>
</gene>
<dbReference type="Proteomes" id="UP001419268">
    <property type="component" value="Unassembled WGS sequence"/>
</dbReference>
<name>A0AAP0JU66_9MAGN</name>
<dbReference type="Gene3D" id="3.30.559.10">
    <property type="entry name" value="Chloramphenicol acetyltransferase-like domain"/>
    <property type="match status" value="2"/>
</dbReference>
<protein>
    <submittedName>
        <fullName evidence="2">Uncharacterized protein</fullName>
    </submittedName>
</protein>
<organism evidence="2 3">
    <name type="scientific">Stephania cephalantha</name>
    <dbReference type="NCBI Taxonomy" id="152367"/>
    <lineage>
        <taxon>Eukaryota</taxon>
        <taxon>Viridiplantae</taxon>
        <taxon>Streptophyta</taxon>
        <taxon>Embryophyta</taxon>
        <taxon>Tracheophyta</taxon>
        <taxon>Spermatophyta</taxon>
        <taxon>Magnoliopsida</taxon>
        <taxon>Ranunculales</taxon>
        <taxon>Menispermaceae</taxon>
        <taxon>Menispermoideae</taxon>
        <taxon>Cissampelideae</taxon>
        <taxon>Stephania</taxon>
    </lineage>
</organism>
<evidence type="ECO:0000256" key="1">
    <source>
        <dbReference type="ARBA" id="ARBA00009861"/>
    </source>
</evidence>
<evidence type="ECO:0000313" key="3">
    <source>
        <dbReference type="Proteomes" id="UP001419268"/>
    </source>
</evidence>
<comment type="caution">
    <text evidence="2">The sequence shown here is derived from an EMBL/GenBank/DDBJ whole genome shotgun (WGS) entry which is preliminary data.</text>
</comment>
<proteinExistence type="inferred from homology"/>
<comment type="similarity">
    <text evidence="1">Belongs to the plant acyltransferase family.</text>
</comment>
<evidence type="ECO:0000313" key="2">
    <source>
        <dbReference type="EMBL" id="KAK9139548.1"/>
    </source>
</evidence>
<dbReference type="GO" id="GO:0016747">
    <property type="term" value="F:acyltransferase activity, transferring groups other than amino-acyl groups"/>
    <property type="evidence" value="ECO:0007669"/>
    <property type="project" value="TreeGrafter"/>
</dbReference>
<dbReference type="InterPro" id="IPR050317">
    <property type="entry name" value="Plant_Fungal_Acyltransferase"/>
</dbReference>
<reference evidence="2 3" key="1">
    <citation type="submission" date="2024-01" db="EMBL/GenBank/DDBJ databases">
        <title>Genome assemblies of Stephania.</title>
        <authorList>
            <person name="Yang L."/>
        </authorList>
    </citation>
    <scope>NUCLEOTIDE SEQUENCE [LARGE SCALE GENOMIC DNA]</scope>
    <source>
        <strain evidence="2">JXDWG</strain>
        <tissue evidence="2">Leaf</tissue>
    </source>
</reference>
<dbReference type="AlphaFoldDB" id="A0AAP0JU66"/>
<dbReference type="PANTHER" id="PTHR31642:SF160">
    <property type="entry name" value="HXXXD-TYPE ACYL-TRANSFERASE FAMILY PROTEIN"/>
    <property type="match status" value="1"/>
</dbReference>
<dbReference type="Pfam" id="PF02458">
    <property type="entry name" value="Transferase"/>
    <property type="match status" value="1"/>
</dbReference>
<accession>A0AAP0JU66</accession>
<sequence>MGFAIDPTIITETVVKAASPPVKSYVLPVSNLDLLAGHAPVTYMYVYRKLTFDCSSSFVGTLKSSLATALNYYYPFAGQIILNSNTGEPEIVCNNHGAKLVEASIDITLASLDFHDLSHSLGALVSADHDFPFTVQITKCSCGGVVIAFTFDHLLGDGSSFGKFLKSWCEIAQKKPISCVPDHHRILPARSPPTYESSLDDSFICYKMVDSFTMPTTNIHLRRLYHVDAMDIDRLQKLSGKRTKIEAFSAYVWKIMAKAVGESATHCKMGWLVDGRRRFNRKAGDMLNYIGNVLSMAVGEASVEELKRGSVMDAAGIVHEAIAKTTNEAHFQDLIDWVECHKPGLMLAKILLGHEGPGLVLSSGRQFPVAELDFGYGFPALGTLCPPLSKIGVGYMNQRESATGDGSWVLSAMIWPALAESLDSDPDHVFQPMTAAHLEL</sequence>
<keyword evidence="3" id="KW-1185">Reference proteome</keyword>
<dbReference type="PANTHER" id="PTHR31642">
    <property type="entry name" value="TRICHOTHECENE 3-O-ACETYLTRANSFERASE"/>
    <property type="match status" value="1"/>
</dbReference>
<dbReference type="EMBL" id="JBBNAG010000004">
    <property type="protein sequence ID" value="KAK9139548.1"/>
    <property type="molecule type" value="Genomic_DNA"/>
</dbReference>